<dbReference type="RefSeq" id="WP_113047049.1">
    <property type="nucleotide sequence ID" value="NZ_QMFZ01000028.1"/>
</dbReference>
<dbReference type="EMBL" id="QMFZ01000028">
    <property type="protein sequence ID" value="RBB35590.1"/>
    <property type="molecule type" value="Genomic_DNA"/>
</dbReference>
<protein>
    <submittedName>
        <fullName evidence="1">Uncharacterized protein</fullName>
    </submittedName>
</protein>
<keyword evidence="2" id="KW-1185">Reference proteome</keyword>
<proteinExistence type="predicted"/>
<evidence type="ECO:0000313" key="1">
    <source>
        <dbReference type="EMBL" id="RBB35590.1"/>
    </source>
</evidence>
<organism evidence="1 2">
    <name type="scientific">Burkholderia reimsis</name>
    <dbReference type="NCBI Taxonomy" id="2234132"/>
    <lineage>
        <taxon>Bacteria</taxon>
        <taxon>Pseudomonadati</taxon>
        <taxon>Pseudomonadota</taxon>
        <taxon>Betaproteobacteria</taxon>
        <taxon>Burkholderiales</taxon>
        <taxon>Burkholderiaceae</taxon>
        <taxon>Burkholderia</taxon>
    </lineage>
</organism>
<accession>A0A365QNJ9</accession>
<name>A0A365QNJ9_9BURK</name>
<evidence type="ECO:0000313" key="2">
    <source>
        <dbReference type="Proteomes" id="UP000252458"/>
    </source>
</evidence>
<sequence length="101" mass="11048">MKRISGLKVEAVTADRVLFWYRKKVAAEAGAAKTADRVDLNKEYTAEMNARLVTLVGTVKAKGFSAKAVGNVKSIAFDDGMTLGREGPFLMLNDWKVDLPN</sequence>
<reference evidence="1 2" key="1">
    <citation type="submission" date="2018-06" db="EMBL/GenBank/DDBJ databases">
        <title>Draft genome sequence of Burkholderia reimsis strain BE51 isolated from a French agricultural soil.</title>
        <authorList>
            <person name="Esmaeel Q."/>
        </authorList>
    </citation>
    <scope>NUCLEOTIDE SEQUENCE [LARGE SCALE GENOMIC DNA]</scope>
    <source>
        <strain evidence="1 2">BE51</strain>
    </source>
</reference>
<dbReference type="Proteomes" id="UP000252458">
    <property type="component" value="Unassembled WGS sequence"/>
</dbReference>
<gene>
    <name evidence="1" type="ORF">DPV79_28355</name>
</gene>
<comment type="caution">
    <text evidence="1">The sequence shown here is derived from an EMBL/GenBank/DDBJ whole genome shotgun (WGS) entry which is preliminary data.</text>
</comment>
<dbReference type="AlphaFoldDB" id="A0A365QNJ9"/>